<evidence type="ECO:0000256" key="4">
    <source>
        <dbReference type="ARBA" id="ARBA00023125"/>
    </source>
</evidence>
<evidence type="ECO:0000256" key="3">
    <source>
        <dbReference type="ARBA" id="ARBA00022578"/>
    </source>
</evidence>
<proteinExistence type="inferred from homology"/>
<feature type="compositionally biased region" description="Basic and acidic residues" evidence="6">
    <location>
        <begin position="42"/>
        <end position="54"/>
    </location>
</feature>
<protein>
    <submittedName>
        <fullName evidence="7">Transposase</fullName>
    </submittedName>
</protein>
<dbReference type="InterPro" id="IPR001207">
    <property type="entry name" value="Transposase_mutator"/>
</dbReference>
<reference evidence="7 8" key="1">
    <citation type="submission" date="2024-09" db="EMBL/GenBank/DDBJ databases">
        <authorList>
            <person name="Sun Q."/>
            <person name="Mori K."/>
        </authorList>
    </citation>
    <scope>NUCLEOTIDE SEQUENCE [LARGE SCALE GENOMIC DNA]</scope>
    <source>
        <strain evidence="7 8">JCM 3331</strain>
    </source>
</reference>
<feature type="compositionally biased region" description="Polar residues" evidence="6">
    <location>
        <begin position="1"/>
        <end position="12"/>
    </location>
</feature>
<evidence type="ECO:0000256" key="1">
    <source>
        <dbReference type="ARBA" id="ARBA00002190"/>
    </source>
</evidence>
<evidence type="ECO:0000313" key="8">
    <source>
        <dbReference type="Proteomes" id="UP001589710"/>
    </source>
</evidence>
<accession>A0ABV5R2E7</accession>
<keyword evidence="3" id="KW-0815">Transposition</keyword>
<keyword evidence="8" id="KW-1185">Reference proteome</keyword>
<evidence type="ECO:0000313" key="7">
    <source>
        <dbReference type="EMBL" id="MFB9571907.1"/>
    </source>
</evidence>
<dbReference type="Proteomes" id="UP001589710">
    <property type="component" value="Unassembled WGS sequence"/>
</dbReference>
<keyword evidence="5" id="KW-0233">DNA recombination</keyword>
<feature type="compositionally biased region" description="Polar residues" evidence="6">
    <location>
        <begin position="21"/>
        <end position="31"/>
    </location>
</feature>
<dbReference type="RefSeq" id="WP_386143629.1">
    <property type="nucleotide sequence ID" value="NZ_JBHMCG010000024.1"/>
</dbReference>
<dbReference type="EMBL" id="JBHMCG010000024">
    <property type="protein sequence ID" value="MFB9571907.1"/>
    <property type="molecule type" value="Genomic_DNA"/>
</dbReference>
<comment type="caution">
    <text evidence="7">The sequence shown here is derived from an EMBL/GenBank/DDBJ whole genome shotgun (WGS) entry which is preliminary data.</text>
</comment>
<comment type="function">
    <text evidence="1">Required for the transposition of the insertion element.</text>
</comment>
<evidence type="ECO:0000256" key="2">
    <source>
        <dbReference type="ARBA" id="ARBA00010961"/>
    </source>
</evidence>
<feature type="region of interest" description="Disordered" evidence="6">
    <location>
        <begin position="1"/>
        <end position="54"/>
    </location>
</feature>
<evidence type="ECO:0000256" key="6">
    <source>
        <dbReference type="SAM" id="MobiDB-lite"/>
    </source>
</evidence>
<evidence type="ECO:0000256" key="5">
    <source>
        <dbReference type="ARBA" id="ARBA00023172"/>
    </source>
</evidence>
<sequence length="54" mass="5745">MGSPITSATTGTIRWGKKGGNSRNGSRSKTVLTDVGPVKVTAPRDRKDSFEPKI</sequence>
<comment type="similarity">
    <text evidence="2">Belongs to the transposase mutator family.</text>
</comment>
<gene>
    <name evidence="7" type="ORF">ACFFTL_06030</name>
</gene>
<organism evidence="7 8">
    <name type="scientific">Streptomyces yanii</name>
    <dbReference type="NCBI Taxonomy" id="78510"/>
    <lineage>
        <taxon>Bacteria</taxon>
        <taxon>Bacillati</taxon>
        <taxon>Actinomycetota</taxon>
        <taxon>Actinomycetes</taxon>
        <taxon>Kitasatosporales</taxon>
        <taxon>Streptomycetaceae</taxon>
        <taxon>Streptomyces</taxon>
    </lineage>
</organism>
<dbReference type="Pfam" id="PF00872">
    <property type="entry name" value="Transposase_mut"/>
    <property type="match status" value="1"/>
</dbReference>
<name>A0ABV5R2E7_9ACTN</name>
<keyword evidence="4" id="KW-0238">DNA-binding</keyword>